<protein>
    <recommendedName>
        <fullName evidence="8">RING-type domain-containing protein</fullName>
    </recommendedName>
</protein>
<evidence type="ECO:0000313" key="9">
    <source>
        <dbReference type="EMBL" id="KAK7477658.1"/>
    </source>
</evidence>
<keyword evidence="4" id="KW-0862">Zinc</keyword>
<feature type="compositionally biased region" description="Low complexity" evidence="6">
    <location>
        <begin position="503"/>
        <end position="514"/>
    </location>
</feature>
<organism evidence="9 10">
    <name type="scientific">Batillaria attramentaria</name>
    <dbReference type="NCBI Taxonomy" id="370345"/>
    <lineage>
        <taxon>Eukaryota</taxon>
        <taxon>Metazoa</taxon>
        <taxon>Spiralia</taxon>
        <taxon>Lophotrochozoa</taxon>
        <taxon>Mollusca</taxon>
        <taxon>Gastropoda</taxon>
        <taxon>Caenogastropoda</taxon>
        <taxon>Sorbeoconcha</taxon>
        <taxon>Cerithioidea</taxon>
        <taxon>Batillariidae</taxon>
        <taxon>Batillaria</taxon>
    </lineage>
</organism>
<dbReference type="AlphaFoldDB" id="A0ABD0JSV3"/>
<sequence>MFTRTVTTLLIFTTVGLLLVTSKHVAVITCTKGSSKNETHNESDNVTIPLSIFRATYDPLRSPAYVSRGNTAENAAKLLHWNLSAIRHSCENHTNMCLPRIQKRASVRCLKCDVSYDVKCHLHHSSHSISVTAKCFYANGNSFSELRRSSSEPFCIHPTDYLSWCHIRCTKSSQVIETLFSTWNPNDSVWHLHFLGREVKSLHRFTTDEGLATFQEFLAKTRNAFETGEADNTNCSVREGSKVHRPWLHISEIPQSLLSLLALVLFLLFLGAVKYGKSLKATQVLYERTERQTDLHSVVDLLFGLNRTNTNYCCLLKTSPYLPHFENSTRTVTSRDISKNVLSFDIINTMLTPRSLYHGFANQSNRTGHLAKLAGQTVWHVRPVTRFLPDTTNNPGLDLAHLGYRLATLSALPPSVPVSRVKLADAGFYYRGQGDEMICYSCRARYSGWTGEDIPMDVHRRISPQCPHVAELDRQLSALSLNSEAVKSAGEPQAPSEPRQITGGAAVSMSSGASRNAGEPQAFSAARTFTGGDVQHLVNGLDKGGGGSISEDGTDSGFRVASGAHAAVSREGSNVQPQQTTTPRQAPGQQAVASAPSSRSRSSVPVSESQQTPGTDSMSQEPPPPSSTPVTATASPALTVGGEGGDTRSGGGGAGVAPGPPEGGVRQMFPRAGLELGGAVYPMYQDMASRRRSFPHWDDRRAPPLDQLILCGMFYAGYADCVRCFYCGVGLKHWEVTDDVWTEHVRWRPSCGYLRAVKGDDYIRRTLTQLGREAGNDDEGSAPEDRAAGGGPGAAVRGSNRAFPPERANQPRPSPGAGRRGITTDSVASIVSLPPASDRSAAQQPQTTSTEVLTSSSRTMTSSQATASASTPPPPSGAVVASAAPPPASGGYSSQAVGARPERVEGSRAVAHDEETQSQRVARLQAENRELARRLRCKVCHREPIDTILMPCGHLVVCETCARGVTQCPLCHDRIRATAKVHMN</sequence>
<dbReference type="Pfam" id="PF13920">
    <property type="entry name" value="zf-C3HC4_3"/>
    <property type="match status" value="1"/>
</dbReference>
<feature type="region of interest" description="Disordered" evidence="6">
    <location>
        <begin position="484"/>
        <end position="521"/>
    </location>
</feature>
<dbReference type="GO" id="GO:0008270">
    <property type="term" value="F:zinc ion binding"/>
    <property type="evidence" value="ECO:0007669"/>
    <property type="project" value="UniProtKB-KW"/>
</dbReference>
<comment type="similarity">
    <text evidence="1">Belongs to the IAP family.</text>
</comment>
<dbReference type="InterPro" id="IPR050784">
    <property type="entry name" value="IAP"/>
</dbReference>
<dbReference type="PROSITE" id="PS50143">
    <property type="entry name" value="BIR_REPEAT_2"/>
    <property type="match status" value="2"/>
</dbReference>
<evidence type="ECO:0000256" key="3">
    <source>
        <dbReference type="ARBA" id="ARBA00022771"/>
    </source>
</evidence>
<feature type="domain" description="RING-type" evidence="8">
    <location>
        <begin position="937"/>
        <end position="972"/>
    </location>
</feature>
<dbReference type="FunFam" id="1.10.1170.10:FF:000002">
    <property type="entry name" value="Baculoviral IAP repeat containing 7"/>
    <property type="match status" value="1"/>
</dbReference>
<evidence type="ECO:0000256" key="1">
    <source>
        <dbReference type="ARBA" id="ARBA00006672"/>
    </source>
</evidence>
<keyword evidence="3 5" id="KW-0863">Zinc-finger</keyword>
<comment type="caution">
    <text evidence="9">The sequence shown here is derived from an EMBL/GenBank/DDBJ whole genome shotgun (WGS) entry which is preliminary data.</text>
</comment>
<reference evidence="9 10" key="1">
    <citation type="journal article" date="2023" name="Sci. Data">
        <title>Genome assembly of the Korean intertidal mud-creeper Batillaria attramentaria.</title>
        <authorList>
            <person name="Patra A.K."/>
            <person name="Ho P.T."/>
            <person name="Jun S."/>
            <person name="Lee S.J."/>
            <person name="Kim Y."/>
            <person name="Won Y.J."/>
        </authorList>
    </citation>
    <scope>NUCLEOTIDE SEQUENCE [LARGE SCALE GENOMIC DNA]</scope>
    <source>
        <strain evidence="9">Wonlab-2016</strain>
    </source>
</reference>
<evidence type="ECO:0000256" key="5">
    <source>
        <dbReference type="PROSITE-ProRule" id="PRU00175"/>
    </source>
</evidence>
<feature type="region of interest" description="Disordered" evidence="6">
    <location>
        <begin position="769"/>
        <end position="822"/>
    </location>
</feature>
<keyword evidence="7" id="KW-0732">Signal</keyword>
<feature type="compositionally biased region" description="Low complexity" evidence="6">
    <location>
        <begin position="854"/>
        <end position="870"/>
    </location>
</feature>
<evidence type="ECO:0000313" key="10">
    <source>
        <dbReference type="Proteomes" id="UP001519460"/>
    </source>
</evidence>
<evidence type="ECO:0000256" key="2">
    <source>
        <dbReference type="ARBA" id="ARBA00022723"/>
    </source>
</evidence>
<dbReference type="Pfam" id="PF00653">
    <property type="entry name" value="BIR"/>
    <property type="match status" value="2"/>
</dbReference>
<feature type="signal peptide" evidence="7">
    <location>
        <begin position="1"/>
        <end position="22"/>
    </location>
</feature>
<feature type="compositionally biased region" description="Polar residues" evidence="6">
    <location>
        <begin position="608"/>
        <end position="620"/>
    </location>
</feature>
<feature type="compositionally biased region" description="Low complexity" evidence="6">
    <location>
        <begin position="628"/>
        <end position="640"/>
    </location>
</feature>
<feature type="region of interest" description="Disordered" evidence="6">
    <location>
        <begin position="834"/>
        <end position="917"/>
    </location>
</feature>
<evidence type="ECO:0000256" key="4">
    <source>
        <dbReference type="ARBA" id="ARBA00022833"/>
    </source>
</evidence>
<feature type="compositionally biased region" description="Polar residues" evidence="6">
    <location>
        <begin position="840"/>
        <end position="853"/>
    </location>
</feature>
<dbReference type="PANTHER" id="PTHR10044">
    <property type="entry name" value="INHIBITOR OF APOPTOSIS"/>
    <property type="match status" value="1"/>
</dbReference>
<feature type="compositionally biased region" description="Low complexity" evidence="6">
    <location>
        <begin position="576"/>
        <end position="607"/>
    </location>
</feature>
<dbReference type="InterPro" id="IPR013083">
    <property type="entry name" value="Znf_RING/FYVE/PHD"/>
</dbReference>
<evidence type="ECO:0000256" key="6">
    <source>
        <dbReference type="SAM" id="MobiDB-lite"/>
    </source>
</evidence>
<dbReference type="SMART" id="SM00238">
    <property type="entry name" value="BIR"/>
    <property type="match status" value="2"/>
</dbReference>
<feature type="region of interest" description="Disordered" evidence="6">
    <location>
        <begin position="540"/>
        <end position="668"/>
    </location>
</feature>
<evidence type="ECO:0000259" key="8">
    <source>
        <dbReference type="PROSITE" id="PS50089"/>
    </source>
</evidence>
<feature type="chain" id="PRO_5044835454" description="RING-type domain-containing protein" evidence="7">
    <location>
        <begin position="23"/>
        <end position="984"/>
    </location>
</feature>
<dbReference type="InterPro" id="IPR001841">
    <property type="entry name" value="Znf_RING"/>
</dbReference>
<feature type="compositionally biased region" description="Low complexity" evidence="6">
    <location>
        <begin position="877"/>
        <end position="896"/>
    </location>
</feature>
<feature type="compositionally biased region" description="Gly residues" evidence="6">
    <location>
        <begin position="641"/>
        <end position="656"/>
    </location>
</feature>
<proteinExistence type="inferred from homology"/>
<name>A0ABD0JSV3_9CAEN</name>
<evidence type="ECO:0000256" key="7">
    <source>
        <dbReference type="SAM" id="SignalP"/>
    </source>
</evidence>
<keyword evidence="2" id="KW-0479">Metal-binding</keyword>
<dbReference type="Gene3D" id="3.30.40.10">
    <property type="entry name" value="Zinc/RING finger domain, C3HC4 (zinc finger)"/>
    <property type="match status" value="1"/>
</dbReference>
<dbReference type="EMBL" id="JACVVK020000344">
    <property type="protein sequence ID" value="KAK7477658.1"/>
    <property type="molecule type" value="Genomic_DNA"/>
</dbReference>
<dbReference type="CDD" id="cd00022">
    <property type="entry name" value="BIR"/>
    <property type="match status" value="2"/>
</dbReference>
<keyword evidence="10" id="KW-1185">Reference proteome</keyword>
<feature type="compositionally biased region" description="Basic and acidic residues" evidence="6">
    <location>
        <begin position="900"/>
        <end position="917"/>
    </location>
</feature>
<accession>A0ABD0JSV3</accession>
<dbReference type="Proteomes" id="UP001519460">
    <property type="component" value="Unassembled WGS sequence"/>
</dbReference>
<gene>
    <name evidence="9" type="ORF">BaRGS_00031136</name>
</gene>
<dbReference type="PROSITE" id="PS50089">
    <property type="entry name" value="ZF_RING_2"/>
    <property type="match status" value="1"/>
</dbReference>
<dbReference type="Gene3D" id="1.10.1170.10">
    <property type="entry name" value="Inhibitor Of Apoptosis Protein (2mihbC-IAP-1), Chain A"/>
    <property type="match status" value="2"/>
</dbReference>
<dbReference type="InterPro" id="IPR001370">
    <property type="entry name" value="BIR_rpt"/>
</dbReference>
<dbReference type="SMART" id="SM00184">
    <property type="entry name" value="RING"/>
    <property type="match status" value="1"/>
</dbReference>
<dbReference type="PANTHER" id="PTHR10044:SF139">
    <property type="entry name" value="DEATH-ASSOCIATED INHIBITOR OF APOPTOSIS 2"/>
    <property type="match status" value="1"/>
</dbReference>
<dbReference type="SUPFAM" id="SSF57924">
    <property type="entry name" value="Inhibitor of apoptosis (IAP) repeat"/>
    <property type="match status" value="2"/>
</dbReference>